<dbReference type="Gene3D" id="3.40.50.1820">
    <property type="entry name" value="alpha/beta hydrolase"/>
    <property type="match status" value="1"/>
</dbReference>
<feature type="domain" description="Phospholipase/carboxylesterase/thioesterase" evidence="3">
    <location>
        <begin position="44"/>
        <end position="254"/>
    </location>
</feature>
<evidence type="ECO:0000259" key="3">
    <source>
        <dbReference type="Pfam" id="PF02230"/>
    </source>
</evidence>
<dbReference type="InterPro" id="IPR050565">
    <property type="entry name" value="LYPA1-2/EST-like"/>
</dbReference>
<name>A0ABN0H6N5_9LEPT</name>
<evidence type="ECO:0000256" key="1">
    <source>
        <dbReference type="ARBA" id="ARBA00006499"/>
    </source>
</evidence>
<dbReference type="Proteomes" id="UP000018720">
    <property type="component" value="Unassembled WGS sequence"/>
</dbReference>
<evidence type="ECO:0000313" key="4">
    <source>
        <dbReference type="EMBL" id="EJZ41478.1"/>
    </source>
</evidence>
<protein>
    <submittedName>
        <fullName evidence="4">Phospholipase/carboxylesterase</fullName>
        <ecNumber evidence="4">3.1.-.-</ecNumber>
    </submittedName>
</protein>
<proteinExistence type="inferred from homology"/>
<comment type="caution">
    <text evidence="4">The sequence shown here is derived from an EMBL/GenBank/DDBJ whole genome shotgun (WGS) entry which is preliminary data.</text>
</comment>
<keyword evidence="2 4" id="KW-0378">Hydrolase</keyword>
<dbReference type="InterPro" id="IPR029058">
    <property type="entry name" value="AB_hydrolase_fold"/>
</dbReference>
<dbReference type="EC" id="3.1.-.-" evidence="4"/>
<dbReference type="EMBL" id="AHOM02000009">
    <property type="protein sequence ID" value="EJZ41478.1"/>
    <property type="molecule type" value="Genomic_DNA"/>
</dbReference>
<keyword evidence="5" id="KW-1185">Reference proteome</keyword>
<organism evidence="4 5">
    <name type="scientific">Leptospira licerasiae str. MMD4847</name>
    <dbReference type="NCBI Taxonomy" id="1049971"/>
    <lineage>
        <taxon>Bacteria</taxon>
        <taxon>Pseudomonadati</taxon>
        <taxon>Spirochaetota</taxon>
        <taxon>Spirochaetia</taxon>
        <taxon>Leptospirales</taxon>
        <taxon>Leptospiraceae</taxon>
        <taxon>Leptospira</taxon>
    </lineage>
</organism>
<sequence>MRLEPLKGFLTLNGIAKLELFAYKEIMYDIPLVQLGPVKAARIPGDPQGPYVIFLHGYGANAFDLLPLYSYMDVPEGTNFIFPDGILDIPIAPGYNGKAWFPIDMEALQRAMVAGGSRELFERYPAGLGEAKQKVEEMIQALDVPMDRIILGGFSQGAMLATEITLKAEKKPKGLVILSGTLLDETHWSQYAKQTPGYKFFQSHGRMDPVLGYPAAKRLETVLNDAGWIGELLAFPGGHEIPEIVLHGMNRYLRELFE</sequence>
<comment type="similarity">
    <text evidence="1">Belongs to the AB hydrolase superfamily. AB hydrolase 2 family.</text>
</comment>
<evidence type="ECO:0000256" key="2">
    <source>
        <dbReference type="ARBA" id="ARBA00022801"/>
    </source>
</evidence>
<dbReference type="Pfam" id="PF02230">
    <property type="entry name" value="Abhydrolase_2"/>
    <property type="match status" value="1"/>
</dbReference>
<dbReference type="PANTHER" id="PTHR10655:SF17">
    <property type="entry name" value="LYSOPHOSPHOLIPASE-LIKE PROTEIN 1"/>
    <property type="match status" value="1"/>
</dbReference>
<dbReference type="SUPFAM" id="SSF53474">
    <property type="entry name" value="alpha/beta-Hydrolases"/>
    <property type="match status" value="1"/>
</dbReference>
<dbReference type="GO" id="GO:0016787">
    <property type="term" value="F:hydrolase activity"/>
    <property type="evidence" value="ECO:0007669"/>
    <property type="project" value="UniProtKB-KW"/>
</dbReference>
<accession>A0ABN0H6N5</accession>
<dbReference type="InterPro" id="IPR003140">
    <property type="entry name" value="PLipase/COase/thioEstase"/>
</dbReference>
<evidence type="ECO:0000313" key="5">
    <source>
        <dbReference type="Proteomes" id="UP000018720"/>
    </source>
</evidence>
<dbReference type="PANTHER" id="PTHR10655">
    <property type="entry name" value="LYSOPHOSPHOLIPASE-RELATED"/>
    <property type="match status" value="1"/>
</dbReference>
<reference evidence="4 5" key="1">
    <citation type="submission" date="2012-08" db="EMBL/GenBank/DDBJ databases">
        <authorList>
            <person name="Harkins D.M."/>
            <person name="Durkin A.S."/>
            <person name="Selengut J.D."/>
            <person name="Sanka R."/>
            <person name="DePew J."/>
            <person name="Purushe J."/>
            <person name="Matthias M.A."/>
            <person name="Vinetz J.M."/>
            <person name="Sutton G.G."/>
            <person name="Nelson W.C."/>
            <person name="Fouts D.E."/>
        </authorList>
    </citation>
    <scope>NUCLEOTIDE SEQUENCE [LARGE SCALE GENOMIC DNA]</scope>
    <source>
        <strain evidence="4 5">MMD4847</strain>
    </source>
</reference>
<gene>
    <name evidence="4" type="ORF">LEP1GSC178_3785</name>
</gene>